<dbReference type="Gene3D" id="3.40.50.720">
    <property type="entry name" value="NAD(P)-binding Rossmann-like Domain"/>
    <property type="match status" value="1"/>
</dbReference>
<dbReference type="PANTHER" id="PTHR47706:SF7">
    <property type="entry name" value="CIPA-LIKE, PUTATIVE (AFU_ORTHOLOGUE AFUA_1G01630)-RELATED"/>
    <property type="match status" value="1"/>
</dbReference>
<protein>
    <recommendedName>
        <fullName evidence="3">NmrA-like domain-containing protein</fullName>
    </recommendedName>
</protein>
<keyword evidence="5" id="KW-1185">Reference proteome</keyword>
<keyword evidence="1" id="KW-0521">NADP</keyword>
<sequence>MSTTNRIQNVAIVGAGGNLGTYITSALLTAGHFKVTALTRADSKTSLPDGLHAVKPIDYSNPSSIVSALQGQDALVIILNGYVPNETQDALVDAAIEAGVKYILPNEWSPDSTNEGMIRDVMVFAVKTPARARIAEKGKGETCYISVMTGFWYEWSLAITPAYGFDFEKKTVTFFDDGKTVTNMSTWPQCGRAVAALLSLPIEAESGKEGSLSTFRNGVVFVSSFGISQKDMFESALRVTDTKESDWQITYEPAEERFLKAVEKMKTGDQKSFVIMLYTRIFYKDDCGHFEKTKGLHNGVLGLPVEDLDEATEAAIKRSKDVKMFQ</sequence>
<dbReference type="GO" id="GO:0016491">
    <property type="term" value="F:oxidoreductase activity"/>
    <property type="evidence" value="ECO:0007669"/>
    <property type="project" value="UniProtKB-KW"/>
</dbReference>
<accession>A0A1V8TUY1</accession>
<evidence type="ECO:0000259" key="3">
    <source>
        <dbReference type="Pfam" id="PF05368"/>
    </source>
</evidence>
<feature type="domain" description="NmrA-like" evidence="3">
    <location>
        <begin position="8"/>
        <end position="148"/>
    </location>
</feature>
<comment type="caution">
    <text evidence="4">The sequence shown here is derived from an EMBL/GenBank/DDBJ whole genome shotgun (WGS) entry which is preliminary data.</text>
</comment>
<evidence type="ECO:0000313" key="5">
    <source>
        <dbReference type="Proteomes" id="UP000192596"/>
    </source>
</evidence>
<evidence type="ECO:0000256" key="2">
    <source>
        <dbReference type="ARBA" id="ARBA00023002"/>
    </source>
</evidence>
<organism evidence="4 5">
    <name type="scientific">Cryoendolithus antarcticus</name>
    <dbReference type="NCBI Taxonomy" id="1507870"/>
    <lineage>
        <taxon>Eukaryota</taxon>
        <taxon>Fungi</taxon>
        <taxon>Dikarya</taxon>
        <taxon>Ascomycota</taxon>
        <taxon>Pezizomycotina</taxon>
        <taxon>Dothideomycetes</taxon>
        <taxon>Dothideomycetidae</taxon>
        <taxon>Cladosporiales</taxon>
        <taxon>Cladosporiaceae</taxon>
        <taxon>Cryoendolithus</taxon>
    </lineage>
</organism>
<dbReference type="InterPro" id="IPR045312">
    <property type="entry name" value="PCBER-like"/>
</dbReference>
<dbReference type="InterPro" id="IPR036291">
    <property type="entry name" value="NAD(P)-bd_dom_sf"/>
</dbReference>
<evidence type="ECO:0000256" key="1">
    <source>
        <dbReference type="ARBA" id="ARBA00022857"/>
    </source>
</evidence>
<dbReference type="STRING" id="1507870.A0A1V8TUY1"/>
<evidence type="ECO:0000313" key="4">
    <source>
        <dbReference type="EMBL" id="OQO15149.1"/>
    </source>
</evidence>
<keyword evidence="2" id="KW-0560">Oxidoreductase</keyword>
<dbReference type="InParanoid" id="A0A1V8TUY1"/>
<proteinExistence type="predicted"/>
<dbReference type="InterPro" id="IPR051609">
    <property type="entry name" value="NmrA/Isoflavone_reductase-like"/>
</dbReference>
<dbReference type="Pfam" id="PF05368">
    <property type="entry name" value="NmrA"/>
    <property type="match status" value="1"/>
</dbReference>
<dbReference type="OrthoDB" id="419598at2759"/>
<dbReference type="SUPFAM" id="SSF51735">
    <property type="entry name" value="NAD(P)-binding Rossmann-fold domains"/>
    <property type="match status" value="1"/>
</dbReference>
<gene>
    <name evidence="4" type="ORF">B0A48_00531</name>
</gene>
<dbReference type="Proteomes" id="UP000192596">
    <property type="component" value="Unassembled WGS sequence"/>
</dbReference>
<dbReference type="Gene3D" id="3.90.25.10">
    <property type="entry name" value="UDP-galactose 4-epimerase, domain 1"/>
    <property type="match status" value="1"/>
</dbReference>
<dbReference type="AlphaFoldDB" id="A0A1V8TUY1"/>
<reference evidence="5" key="1">
    <citation type="submission" date="2017-03" db="EMBL/GenBank/DDBJ databases">
        <title>Genomes of endolithic fungi from Antarctica.</title>
        <authorList>
            <person name="Coleine C."/>
            <person name="Masonjones S."/>
            <person name="Stajich J.E."/>
        </authorList>
    </citation>
    <scope>NUCLEOTIDE SEQUENCE [LARGE SCALE GENOMIC DNA]</scope>
    <source>
        <strain evidence="5">CCFEE 5527</strain>
    </source>
</reference>
<dbReference type="InterPro" id="IPR008030">
    <property type="entry name" value="NmrA-like"/>
</dbReference>
<dbReference type="EMBL" id="NAJO01000001">
    <property type="protein sequence ID" value="OQO15149.1"/>
    <property type="molecule type" value="Genomic_DNA"/>
</dbReference>
<name>A0A1V8TUY1_9PEZI</name>
<dbReference type="CDD" id="cd05259">
    <property type="entry name" value="PCBER_SDR_a"/>
    <property type="match status" value="1"/>
</dbReference>
<dbReference type="PANTHER" id="PTHR47706">
    <property type="entry name" value="NMRA-LIKE FAMILY PROTEIN"/>
    <property type="match status" value="1"/>
</dbReference>